<evidence type="ECO:0000313" key="1">
    <source>
        <dbReference type="EMBL" id="SMQ27787.1"/>
    </source>
</evidence>
<comment type="caution">
    <text evidence="1">The sequence shown here is derived from an EMBL/GenBank/DDBJ whole genome shotgun (WGS) entry which is preliminary data.</text>
</comment>
<dbReference type="Proteomes" id="UP001158048">
    <property type="component" value="Unassembled WGS sequence"/>
</dbReference>
<proteinExistence type="predicted"/>
<protein>
    <submittedName>
        <fullName evidence="1">Dolichyl-phosphate-mannose-protein mannosyltransferase</fullName>
    </submittedName>
</protein>
<sequence>MAVNRVTPVGDTQDPHATPGSWFGNLRLIRWAREHWLLPVILLAAAVRFYDLTAAAVWGDEGSSLLLARYSLGGIWHHAAFDVHPPLYFMLLHGWIELFGDGIFAIRCLSALAGVAAVGLGIWLVDRLATRRAAMIAGVLLALLPTAVRYSQEVRMYSLLGLLLIAATLALVYWIRRPQRHRYLVFYALLMSAAFYTHYFAVLAALCHWIYLGVIRVQRGYRFRHIQRPGWWLANLAIFVLYLPWLPNLFDLMQHMEQLKVGGDVGWEPPVTLSSLPSMLWSWLIQDDGENLPWPVFAALPMTLLMLAAVAVMRDRSVSRGSVLLALYTGLPLLLVFAVSFITPVFIERYLTAYALGLPLLAALAIDRLYSRVRPLALAVLVSLVGVQLVGVNNNATVDSNDQLDRVVNYVNQHFRPGDRIVTSDMLWYLSYVYYDRSGAHVRLFTPPAADGRATRPNEYGFGTLVTPDVYLDSLSELAGNERVWLIGALDEPAEFLPLPATWKVGAEIHAGGVLARLFVPQPAGNQASSGLKRFTFTFAIKS</sequence>
<evidence type="ECO:0000313" key="2">
    <source>
        <dbReference type="Proteomes" id="UP001158048"/>
    </source>
</evidence>
<keyword evidence="1" id="KW-0328">Glycosyltransferase</keyword>
<keyword evidence="2" id="KW-1185">Reference proteome</keyword>
<gene>
    <name evidence="1" type="ORF">SAMN04488483_3897</name>
</gene>
<reference evidence="1" key="1">
    <citation type="submission" date="2017-05" db="EMBL/GenBank/DDBJ databases">
        <authorList>
            <person name="Varghese N."/>
            <person name="Submissions S."/>
        </authorList>
    </citation>
    <scope>NUCLEOTIDE SEQUENCE</scope>
    <source>
        <strain evidence="1">LMG 28168</strain>
    </source>
</reference>
<name>A0ACD2U941_9PSED</name>
<accession>A0ACD2U941</accession>
<organism evidence="1 2">
    <name type="scientific">Pseudomonas helmanticensis</name>
    <dbReference type="NCBI Taxonomy" id="1471381"/>
    <lineage>
        <taxon>Bacteria</taxon>
        <taxon>Pseudomonadati</taxon>
        <taxon>Pseudomonadota</taxon>
        <taxon>Gammaproteobacteria</taxon>
        <taxon>Pseudomonadales</taxon>
        <taxon>Pseudomonadaceae</taxon>
        <taxon>Pseudomonas</taxon>
    </lineage>
</organism>
<dbReference type="EMBL" id="FXUY01000001">
    <property type="protein sequence ID" value="SMQ27787.1"/>
    <property type="molecule type" value="Genomic_DNA"/>
</dbReference>
<keyword evidence="1" id="KW-0808">Transferase</keyword>